<evidence type="ECO:0000313" key="5">
    <source>
        <dbReference type="Proteomes" id="UP001501612"/>
    </source>
</evidence>
<keyword evidence="4" id="KW-0347">Helicase</keyword>
<name>A0ABP5AQ52_9ACTN</name>
<dbReference type="Pfam" id="PF13625">
    <property type="entry name" value="Helicase_C_3"/>
    <property type="match status" value="1"/>
</dbReference>
<sequence>MSTEPPSSAGRTLADRLRSWPPERLARLMGERTDLGTPVPADSGQLASRAATRTSLLRALDLLTSAELLVLDALVVLGETSEDDLVATINADPAATRAAAHRLEDLALVWEAPQGLRPLTAVVELVASGAAGPGSGLLPVSVPRTPPADVEAALAGLSPEADRVVRVVDAHGGRGTTQGAGTGGPTDEDGPVAEALRAGVLRVAARERASGTVELPGEYGLALRGGRTTTSPVDVVPALDLGEREQRLVDRTASGAAAESVRLVEAVLEAWGTDPPSVLRSGGLAVRDLRATARDLGTDETVTALLLEVAGSAGLLAQGADRGGDAAWLPTPAYDAWTARTTAQRWSELAAAWLRSSRVPGLVGSRDSAGKAWNALVPELSSSLAVETRRAALAELAAQDEGAVLVEVETLVARVGWLRPRRPRLREDLVRWTLAEATTLGLCALGGIAGPARALLTDGPDAAARALDPLVPPPVEQVLVQADLTAVAPGPLTAEVARDLGLVADVESSGGGGVYRFTPASVRRGLDAGWSRDEVHDFLARVSATGVPQPLSYLVDDVARTHGRVRAGRASAFLRADDEATLGELLALSRTASLGLRRIAPTVLVTDVEIDELVLTLRDLGASPVVEAHDGTVRVVRPDRQRARVPRTRPAGQAGSPGAGAAPGETDAVAERERWEAAAQAVRAGDAAAAQRPAGVAPLSPSGSLAALREALEAGVSVHISYVDSHGASTQRHVRPRKVEGGTLTAWDHRVAAPRTFAVHRITAVARSREDAAPSGS</sequence>
<accession>A0ABP5AQ52</accession>
<evidence type="ECO:0000259" key="3">
    <source>
        <dbReference type="Pfam" id="PF13625"/>
    </source>
</evidence>
<proteinExistence type="predicted"/>
<dbReference type="RefSeq" id="WP_344007040.1">
    <property type="nucleotide sequence ID" value="NZ_BAAAMY010000005.1"/>
</dbReference>
<keyword evidence="4" id="KW-0378">Hydrolase</keyword>
<organism evidence="4 5">
    <name type="scientific">Nocardioides lentus</name>
    <dbReference type="NCBI Taxonomy" id="338077"/>
    <lineage>
        <taxon>Bacteria</taxon>
        <taxon>Bacillati</taxon>
        <taxon>Actinomycetota</taxon>
        <taxon>Actinomycetes</taxon>
        <taxon>Propionibacteriales</taxon>
        <taxon>Nocardioidaceae</taxon>
        <taxon>Nocardioides</taxon>
    </lineage>
</organism>
<protein>
    <submittedName>
        <fullName evidence="4">Helicase-associated domain-containing protein</fullName>
    </submittedName>
</protein>
<reference evidence="5" key="1">
    <citation type="journal article" date="2019" name="Int. J. Syst. Evol. Microbiol.">
        <title>The Global Catalogue of Microorganisms (GCM) 10K type strain sequencing project: providing services to taxonomists for standard genome sequencing and annotation.</title>
        <authorList>
            <consortium name="The Broad Institute Genomics Platform"/>
            <consortium name="The Broad Institute Genome Sequencing Center for Infectious Disease"/>
            <person name="Wu L."/>
            <person name="Ma J."/>
        </authorList>
    </citation>
    <scope>NUCLEOTIDE SEQUENCE [LARGE SCALE GENOMIC DNA]</scope>
    <source>
        <strain evidence="5">JCM 14046</strain>
    </source>
</reference>
<feature type="region of interest" description="Disordered" evidence="1">
    <location>
        <begin position="637"/>
        <end position="669"/>
    </location>
</feature>
<keyword evidence="4" id="KW-0547">Nucleotide-binding</keyword>
<comment type="caution">
    <text evidence="4">The sequence shown here is derived from an EMBL/GenBank/DDBJ whole genome shotgun (WGS) entry which is preliminary data.</text>
</comment>
<dbReference type="Pfam" id="PF13280">
    <property type="entry name" value="WYL"/>
    <property type="match status" value="1"/>
</dbReference>
<dbReference type="PROSITE" id="PS52050">
    <property type="entry name" value="WYL"/>
    <property type="match status" value="1"/>
</dbReference>
<feature type="domain" description="WYL" evidence="2">
    <location>
        <begin position="705"/>
        <end position="765"/>
    </location>
</feature>
<keyword evidence="5" id="KW-1185">Reference proteome</keyword>
<dbReference type="GO" id="GO:0004386">
    <property type="term" value="F:helicase activity"/>
    <property type="evidence" value="ECO:0007669"/>
    <property type="project" value="UniProtKB-KW"/>
</dbReference>
<gene>
    <name evidence="4" type="ORF">GCM10009737_21680</name>
</gene>
<evidence type="ECO:0000259" key="2">
    <source>
        <dbReference type="Pfam" id="PF13280"/>
    </source>
</evidence>
<dbReference type="EMBL" id="BAAAMY010000005">
    <property type="protein sequence ID" value="GAA1919801.1"/>
    <property type="molecule type" value="Genomic_DNA"/>
</dbReference>
<feature type="compositionally biased region" description="Low complexity" evidence="1">
    <location>
        <begin position="650"/>
        <end position="664"/>
    </location>
</feature>
<dbReference type="InterPro" id="IPR026881">
    <property type="entry name" value="WYL_dom"/>
</dbReference>
<evidence type="ECO:0000313" key="4">
    <source>
        <dbReference type="EMBL" id="GAA1919801.1"/>
    </source>
</evidence>
<evidence type="ECO:0000256" key="1">
    <source>
        <dbReference type="SAM" id="MobiDB-lite"/>
    </source>
</evidence>
<feature type="domain" description="Helicase XPB/Ssl2 N-terminal" evidence="3">
    <location>
        <begin position="478"/>
        <end position="600"/>
    </location>
</feature>
<dbReference type="InterPro" id="IPR032830">
    <property type="entry name" value="XPB/Ssl2_N"/>
</dbReference>
<keyword evidence="4" id="KW-0067">ATP-binding</keyword>
<dbReference type="Proteomes" id="UP001501612">
    <property type="component" value="Unassembled WGS sequence"/>
</dbReference>